<proteinExistence type="predicted"/>
<evidence type="ECO:0000256" key="1">
    <source>
        <dbReference type="SAM" id="MobiDB-lite"/>
    </source>
</evidence>
<reference evidence="3 4" key="1">
    <citation type="journal article" date="2011" name="Nature">
        <title>A high-resolution map of human evolutionary constraint using 29 mammals.</title>
        <authorList>
            <person name="Lindblad-Toh K."/>
            <person name="Garber M."/>
            <person name="Zuk O."/>
            <person name="Lin M.F."/>
            <person name="Parker B.J."/>
            <person name="Washietl S."/>
            <person name="Kheradpour P."/>
            <person name="Ernst J."/>
            <person name="Jordan G."/>
            <person name="Mauceli E."/>
            <person name="Ward L.D."/>
            <person name="Lowe C.B."/>
            <person name="Holloway A.K."/>
            <person name="Clamp M."/>
            <person name="Gnerre S."/>
            <person name="Alfoldi J."/>
            <person name="Beal K."/>
            <person name="Chang J."/>
            <person name="Clawson H."/>
            <person name="Cuff J."/>
            <person name="Di Palma F."/>
            <person name="Fitzgerald S."/>
            <person name="Flicek P."/>
            <person name="Guttman M."/>
            <person name="Hubisz M.J."/>
            <person name="Jaffe D.B."/>
            <person name="Jungreis I."/>
            <person name="Kent W.J."/>
            <person name="Kostka D."/>
            <person name="Lara M."/>
            <person name="Martins A.L."/>
            <person name="Massingham T."/>
            <person name="Moltke I."/>
            <person name="Raney B.J."/>
            <person name="Rasmussen M.D."/>
            <person name="Robinson J."/>
            <person name="Stark A."/>
            <person name="Vilella A.J."/>
            <person name="Wen J."/>
            <person name="Xie X."/>
            <person name="Zody M.C."/>
            <person name="Baldwin J."/>
            <person name="Bloom T."/>
            <person name="Chin C.W."/>
            <person name="Heiman D."/>
            <person name="Nicol R."/>
            <person name="Nusbaum C."/>
            <person name="Young S."/>
            <person name="Wilkinson J."/>
            <person name="Worley K.C."/>
            <person name="Kovar C.L."/>
            <person name="Muzny D.M."/>
            <person name="Gibbs R.A."/>
            <person name="Cree A."/>
            <person name="Dihn H.H."/>
            <person name="Fowler G."/>
            <person name="Jhangiani S."/>
            <person name="Joshi V."/>
            <person name="Lee S."/>
            <person name="Lewis L.R."/>
            <person name="Nazareth L.V."/>
            <person name="Okwuonu G."/>
            <person name="Santibanez J."/>
            <person name="Warren W.C."/>
            <person name="Mardis E.R."/>
            <person name="Weinstock G.M."/>
            <person name="Wilson R.K."/>
            <person name="Delehaunty K."/>
            <person name="Dooling D."/>
            <person name="Fronik C."/>
            <person name="Fulton L."/>
            <person name="Fulton B."/>
            <person name="Graves T."/>
            <person name="Minx P."/>
            <person name="Sodergren E."/>
            <person name="Birney E."/>
            <person name="Margulies E.H."/>
            <person name="Herrero J."/>
            <person name="Green E.D."/>
            <person name="Haussler D."/>
            <person name="Siepel A."/>
            <person name="Goldman N."/>
            <person name="Pollard K.S."/>
            <person name="Pedersen J.S."/>
            <person name="Lander E.S."/>
            <person name="Kellis M."/>
        </authorList>
    </citation>
    <scope>NUCLEOTIDE SEQUENCE [LARGE SCALE GENOMIC DNA]</scope>
    <source>
        <strain evidence="3 4">Thorbecke inbred</strain>
    </source>
</reference>
<name>A0A5F9C4G8_RABIT</name>
<reference evidence="3" key="2">
    <citation type="submission" date="2025-08" db="UniProtKB">
        <authorList>
            <consortium name="Ensembl"/>
        </authorList>
    </citation>
    <scope>IDENTIFICATION</scope>
    <source>
        <strain evidence="3">Thorbecke</strain>
    </source>
</reference>
<dbReference type="AlphaFoldDB" id="A0A5F9C4G8"/>
<organism evidence="3 4">
    <name type="scientific">Oryctolagus cuniculus</name>
    <name type="common">Rabbit</name>
    <dbReference type="NCBI Taxonomy" id="9986"/>
    <lineage>
        <taxon>Eukaryota</taxon>
        <taxon>Metazoa</taxon>
        <taxon>Chordata</taxon>
        <taxon>Craniata</taxon>
        <taxon>Vertebrata</taxon>
        <taxon>Euteleostomi</taxon>
        <taxon>Mammalia</taxon>
        <taxon>Eutheria</taxon>
        <taxon>Euarchontoglires</taxon>
        <taxon>Glires</taxon>
        <taxon>Lagomorpha</taxon>
        <taxon>Leporidae</taxon>
        <taxon>Oryctolagus</taxon>
    </lineage>
</organism>
<dbReference type="Proteomes" id="UP000001811">
    <property type="component" value="Chromosome 4"/>
</dbReference>
<dbReference type="CDD" id="cd12933">
    <property type="entry name" value="eIF3G"/>
    <property type="match status" value="1"/>
</dbReference>
<dbReference type="EMBL" id="AAGW02035096">
    <property type="status" value="NOT_ANNOTATED_CDS"/>
    <property type="molecule type" value="Genomic_DNA"/>
</dbReference>
<feature type="domain" description="Eukaryotic translation initiation factor 3 subunit G N-terminal" evidence="2">
    <location>
        <begin position="58"/>
        <end position="175"/>
    </location>
</feature>
<protein>
    <recommendedName>
        <fullName evidence="2">Eukaryotic translation initiation factor 3 subunit G N-terminal domain-containing protein</fullName>
    </recommendedName>
</protein>
<dbReference type="Pfam" id="PF12353">
    <property type="entry name" value="eIF3g"/>
    <property type="match status" value="1"/>
</dbReference>
<sequence>MPTRALDLKPSRTYQVEEESKDDKCVISKLLKGIPLATRDTGPEPELGPGTSLPRPKEVIKGNIKTVTKCKLNEDDKKFRMVHTFRIKTQKASKAIARRKNWKKFENSEFDTPGPNGATTMVSDDVSMTFIASKDHLNFQEEEDPMNKLKDQKTVCCCICKWDHWITRHPSRDTLRSIRRSWPSSWTCPLVRKRRYPESWSLCRPLRTRLGSTCHHA</sequence>
<dbReference type="Ensembl" id="ENSOCUT00000023131.2">
    <property type="protein sequence ID" value="ENSOCUP00000027947.1"/>
    <property type="gene ID" value="ENSOCUG00000027591.2"/>
</dbReference>
<dbReference type="FunCoup" id="A0A5F9C4G8">
    <property type="interactions" value="1891"/>
</dbReference>
<accession>A0A5F9C4G8</accession>
<evidence type="ECO:0000313" key="4">
    <source>
        <dbReference type="Proteomes" id="UP000001811"/>
    </source>
</evidence>
<evidence type="ECO:0000259" key="2">
    <source>
        <dbReference type="Pfam" id="PF12353"/>
    </source>
</evidence>
<dbReference type="InterPro" id="IPR024675">
    <property type="entry name" value="eIF3g_N"/>
</dbReference>
<keyword evidence="4" id="KW-1185">Reference proteome</keyword>
<reference evidence="3" key="3">
    <citation type="submission" date="2025-09" db="UniProtKB">
        <authorList>
            <consortium name="Ensembl"/>
        </authorList>
    </citation>
    <scope>IDENTIFICATION</scope>
    <source>
        <strain evidence="3">Thorbecke</strain>
    </source>
</reference>
<dbReference type="InParanoid" id="A0A5F9C4G8"/>
<dbReference type="STRING" id="9986.ENSOCUP00000027947"/>
<dbReference type="GeneTree" id="ENSGT00510000047802"/>
<evidence type="ECO:0000313" key="3">
    <source>
        <dbReference type="Ensembl" id="ENSOCUP00000027947.1"/>
    </source>
</evidence>
<dbReference type="SMR" id="A0A5F9C4G8"/>
<feature type="region of interest" description="Disordered" evidence="1">
    <location>
        <begin position="36"/>
        <end position="57"/>
    </location>
</feature>